<dbReference type="SUPFAM" id="SSF47473">
    <property type="entry name" value="EF-hand"/>
    <property type="match status" value="1"/>
</dbReference>
<keyword evidence="5" id="KW-1185">Reference proteome</keyword>
<dbReference type="PROSITE" id="PS50222">
    <property type="entry name" value="EF_HAND_2"/>
    <property type="match status" value="1"/>
</dbReference>
<evidence type="ECO:0000256" key="2">
    <source>
        <dbReference type="SAM" id="MobiDB-lite"/>
    </source>
</evidence>
<reference evidence="4 5" key="1">
    <citation type="journal article" date="2009" name="Science">
        <title>Green evolution and dynamic adaptations revealed by genomes of the marine picoeukaryotes Micromonas.</title>
        <authorList>
            <person name="Worden A.Z."/>
            <person name="Lee J.H."/>
            <person name="Mock T."/>
            <person name="Rouze P."/>
            <person name="Simmons M.P."/>
            <person name="Aerts A.L."/>
            <person name="Allen A.E."/>
            <person name="Cuvelier M.L."/>
            <person name="Derelle E."/>
            <person name="Everett M.V."/>
            <person name="Foulon E."/>
            <person name="Grimwood J."/>
            <person name="Gundlach H."/>
            <person name="Henrissat B."/>
            <person name="Napoli C."/>
            <person name="McDonald S.M."/>
            <person name="Parker M.S."/>
            <person name="Rombauts S."/>
            <person name="Salamov A."/>
            <person name="Von Dassow P."/>
            <person name="Badger J.H."/>
            <person name="Coutinho P.M."/>
            <person name="Demir E."/>
            <person name="Dubchak I."/>
            <person name="Gentemann C."/>
            <person name="Eikrem W."/>
            <person name="Gready J.E."/>
            <person name="John U."/>
            <person name="Lanier W."/>
            <person name="Lindquist E.A."/>
            <person name="Lucas S."/>
            <person name="Mayer K.F."/>
            <person name="Moreau H."/>
            <person name="Not F."/>
            <person name="Otillar R."/>
            <person name="Panaud O."/>
            <person name="Pangilinan J."/>
            <person name="Paulsen I."/>
            <person name="Piegu B."/>
            <person name="Poliakov A."/>
            <person name="Robbens S."/>
            <person name="Schmutz J."/>
            <person name="Toulza E."/>
            <person name="Wyss T."/>
            <person name="Zelensky A."/>
            <person name="Zhou K."/>
            <person name="Armbrust E.V."/>
            <person name="Bhattacharya D."/>
            <person name="Goodenough U.W."/>
            <person name="Van de Peer Y."/>
            <person name="Grigoriev I.V."/>
        </authorList>
    </citation>
    <scope>NUCLEOTIDE SEQUENCE [LARGE SCALE GENOMIC DNA]</scope>
    <source>
        <strain evidence="5">RCC299 / NOUM17</strain>
    </source>
</reference>
<dbReference type="PROSITE" id="PS00018">
    <property type="entry name" value="EF_HAND_1"/>
    <property type="match status" value="1"/>
</dbReference>
<sequence>MGCLISKETPTNAPAGRGPSALDVAQLKSYRDLFNRLDKNKDGKLTARELQEGALRELEFEATAKECKVLVDEVTSTGEVEFSEFLTVMCTGVGPAEEVLLRRFNSVRNKLKYHSADLVAVAG</sequence>
<dbReference type="AlphaFoldDB" id="C1DYT5"/>
<dbReference type="Proteomes" id="UP000002009">
    <property type="component" value="Chromosome 2"/>
</dbReference>
<dbReference type="KEGG" id="mis:MICPUN_107681"/>
<dbReference type="InterPro" id="IPR002048">
    <property type="entry name" value="EF_hand_dom"/>
</dbReference>
<dbReference type="EMBL" id="CP001323">
    <property type="protein sequence ID" value="ACO60999.1"/>
    <property type="molecule type" value="Genomic_DNA"/>
</dbReference>
<dbReference type="InParanoid" id="C1DYT5"/>
<dbReference type="InterPro" id="IPR011992">
    <property type="entry name" value="EF-hand-dom_pair"/>
</dbReference>
<feature type="domain" description="EF-hand" evidence="3">
    <location>
        <begin position="25"/>
        <end position="60"/>
    </location>
</feature>
<protein>
    <recommendedName>
        <fullName evidence="3">EF-hand domain-containing protein</fullName>
    </recommendedName>
</protein>
<evidence type="ECO:0000313" key="5">
    <source>
        <dbReference type="Proteomes" id="UP000002009"/>
    </source>
</evidence>
<proteinExistence type="predicted"/>
<dbReference type="InterPro" id="IPR018247">
    <property type="entry name" value="EF_Hand_1_Ca_BS"/>
</dbReference>
<organism evidence="4 5">
    <name type="scientific">Micromonas commoda (strain RCC299 / NOUM17 / CCMP2709)</name>
    <name type="common">Picoplanktonic green alga</name>
    <dbReference type="NCBI Taxonomy" id="296587"/>
    <lineage>
        <taxon>Eukaryota</taxon>
        <taxon>Viridiplantae</taxon>
        <taxon>Chlorophyta</taxon>
        <taxon>Mamiellophyceae</taxon>
        <taxon>Mamiellales</taxon>
        <taxon>Mamiellaceae</taxon>
        <taxon>Micromonas</taxon>
    </lineage>
</organism>
<evidence type="ECO:0000256" key="1">
    <source>
        <dbReference type="ARBA" id="ARBA00022837"/>
    </source>
</evidence>
<dbReference type="GO" id="GO:0005509">
    <property type="term" value="F:calcium ion binding"/>
    <property type="evidence" value="ECO:0007669"/>
    <property type="project" value="InterPro"/>
</dbReference>
<dbReference type="Pfam" id="PF13499">
    <property type="entry name" value="EF-hand_7"/>
    <property type="match status" value="1"/>
</dbReference>
<feature type="region of interest" description="Disordered" evidence="2">
    <location>
        <begin position="1"/>
        <end position="20"/>
    </location>
</feature>
<evidence type="ECO:0000313" key="4">
    <source>
        <dbReference type="EMBL" id="ACO60999.1"/>
    </source>
</evidence>
<dbReference type="OrthoDB" id="26525at2759"/>
<evidence type="ECO:0000259" key="3">
    <source>
        <dbReference type="PROSITE" id="PS50222"/>
    </source>
</evidence>
<keyword evidence="1" id="KW-0106">Calcium</keyword>
<name>C1DYT5_MICCC</name>
<dbReference type="RefSeq" id="XP_002499741.1">
    <property type="nucleotide sequence ID" value="XM_002499695.1"/>
</dbReference>
<dbReference type="Gene3D" id="1.10.238.10">
    <property type="entry name" value="EF-hand"/>
    <property type="match status" value="1"/>
</dbReference>
<accession>C1DYT5</accession>
<dbReference type="GeneID" id="8240936"/>
<gene>
    <name evidence="4" type="ORF">MICPUN_107681</name>
</gene>
<dbReference type="CDD" id="cd00051">
    <property type="entry name" value="EFh"/>
    <property type="match status" value="1"/>
</dbReference>